<keyword evidence="1" id="KW-1133">Transmembrane helix</keyword>
<accession>A0A9D7AI35</accession>
<keyword evidence="1" id="KW-0812">Transmembrane</keyword>
<proteinExistence type="predicted"/>
<dbReference type="Proteomes" id="UP000807542">
    <property type="component" value="Unassembled WGS sequence"/>
</dbReference>
<keyword evidence="5" id="KW-1185">Reference proteome</keyword>
<dbReference type="EMBL" id="JADRCQ010000001">
    <property type="protein sequence ID" value="MBK5073225.1"/>
    <property type="molecule type" value="Genomic_DNA"/>
</dbReference>
<feature type="transmembrane region" description="Helical" evidence="1">
    <location>
        <begin position="79"/>
        <end position="96"/>
    </location>
</feature>
<evidence type="ECO:0000313" key="3">
    <source>
        <dbReference type="EMBL" id="MBK5176534.1"/>
    </source>
</evidence>
<organism evidence="3 4">
    <name type="scientific">Limnobaculum xujianqingii</name>
    <dbReference type="NCBI Taxonomy" id="2738837"/>
    <lineage>
        <taxon>Bacteria</taxon>
        <taxon>Pseudomonadati</taxon>
        <taxon>Pseudomonadota</taxon>
        <taxon>Gammaproteobacteria</taxon>
        <taxon>Enterobacterales</taxon>
        <taxon>Budviciaceae</taxon>
        <taxon>Limnobaculum</taxon>
    </lineage>
</organism>
<evidence type="ECO:0000313" key="5">
    <source>
        <dbReference type="Proteomes" id="UP001296969"/>
    </source>
</evidence>
<evidence type="ECO:0000313" key="2">
    <source>
        <dbReference type="EMBL" id="MBK5073225.1"/>
    </source>
</evidence>
<name>A0A9D7AI35_9GAMM</name>
<protein>
    <recommendedName>
        <fullName evidence="6">Phage tail assembly protein</fullName>
    </recommendedName>
</protein>
<comment type="caution">
    <text evidence="3">The sequence shown here is derived from an EMBL/GenBank/DDBJ whole genome shotgun (WGS) entry which is preliminary data.</text>
</comment>
<dbReference type="EMBL" id="JADRCP010000001">
    <property type="protein sequence ID" value="MBK5176534.1"/>
    <property type="molecule type" value="Genomic_DNA"/>
</dbReference>
<dbReference type="AlphaFoldDB" id="A0A9D7AI35"/>
<evidence type="ECO:0000256" key="1">
    <source>
        <dbReference type="SAM" id="Phobius"/>
    </source>
</evidence>
<dbReference type="Proteomes" id="UP001296969">
    <property type="component" value="Unassembled WGS sequence"/>
</dbReference>
<keyword evidence="1" id="KW-0472">Membrane</keyword>
<dbReference type="RefSeq" id="WP_228398083.1">
    <property type="nucleotide sequence ID" value="NZ_JADRCP010000001.1"/>
</dbReference>
<reference evidence="3 5" key="1">
    <citation type="submission" date="2020-11" db="EMBL/GenBank/DDBJ databases">
        <title>Insectihabitans protaetiae gen. nov. sp. nov. and Insectihabitans allomyrinae sp. nov., isolated from larvae of Protaetia brevitarsis seulensis and Allomyrina dichotoma, respectively.</title>
        <authorList>
            <person name="Lee S.D."/>
            <person name="Byeon Y.-S."/>
            <person name="Kim S.-M."/>
            <person name="Yang H.L."/>
            <person name="Kim I.S."/>
        </authorList>
    </citation>
    <scope>NUCLEOTIDE SEQUENCE</scope>
    <source>
        <strain evidence="3">CWB-B4</strain>
        <strain evidence="2 5">CWB-B43</strain>
    </source>
</reference>
<sequence>MKKKNEIVKPDGDLELRPEDEVKGVEPISLTKPIMINGTKYVSLTLNFEQLTGEHLERIEAELFQKGIVMTGPSETNKIYLMYVVAAAAGIGYNFIKTASLRDITKMTCLAQGFLMQ</sequence>
<evidence type="ECO:0000313" key="4">
    <source>
        <dbReference type="Proteomes" id="UP000807542"/>
    </source>
</evidence>
<gene>
    <name evidence="3" type="ORF">I2492_09375</name>
    <name evidence="2" type="ORF">I2493_09375</name>
</gene>
<evidence type="ECO:0008006" key="6">
    <source>
        <dbReference type="Google" id="ProtNLM"/>
    </source>
</evidence>